<feature type="transmembrane region" description="Helical" evidence="2">
    <location>
        <begin position="45"/>
        <end position="63"/>
    </location>
</feature>
<keyword evidence="2" id="KW-0472">Membrane</keyword>
<evidence type="ECO:0000256" key="2">
    <source>
        <dbReference type="SAM" id="Phobius"/>
    </source>
</evidence>
<name>A0ABS5TU90_9CELL</name>
<feature type="region of interest" description="Disordered" evidence="1">
    <location>
        <begin position="1"/>
        <end position="33"/>
    </location>
</feature>
<proteinExistence type="predicted"/>
<reference evidence="3 4" key="1">
    <citation type="submission" date="2021-05" db="EMBL/GenBank/DDBJ databases">
        <title>Description of Cellulomonas sp. DKR-3 sp. nov.</title>
        <authorList>
            <person name="Dahal R.H."/>
            <person name="Chaudhary D.K."/>
        </authorList>
    </citation>
    <scope>NUCLEOTIDE SEQUENCE [LARGE SCALE GENOMIC DNA]</scope>
    <source>
        <strain evidence="3 4">DKR-3</strain>
    </source>
</reference>
<keyword evidence="2" id="KW-0812">Transmembrane</keyword>
<evidence type="ECO:0000313" key="3">
    <source>
        <dbReference type="EMBL" id="MBT0992703.1"/>
    </source>
</evidence>
<gene>
    <name evidence="3" type="ORF">KIN34_00160</name>
</gene>
<organism evidence="3 4">
    <name type="scientific">Cellulomonas fulva</name>
    <dbReference type="NCBI Taxonomy" id="2835530"/>
    <lineage>
        <taxon>Bacteria</taxon>
        <taxon>Bacillati</taxon>
        <taxon>Actinomycetota</taxon>
        <taxon>Actinomycetes</taxon>
        <taxon>Micrococcales</taxon>
        <taxon>Cellulomonadaceae</taxon>
        <taxon>Cellulomonas</taxon>
    </lineage>
</organism>
<feature type="transmembrane region" description="Helical" evidence="2">
    <location>
        <begin position="129"/>
        <end position="148"/>
    </location>
</feature>
<evidence type="ECO:0008006" key="5">
    <source>
        <dbReference type="Google" id="ProtNLM"/>
    </source>
</evidence>
<feature type="transmembrane region" description="Helical" evidence="2">
    <location>
        <begin position="103"/>
        <end position="123"/>
    </location>
</feature>
<dbReference type="Proteomes" id="UP000722125">
    <property type="component" value="Unassembled WGS sequence"/>
</dbReference>
<evidence type="ECO:0000256" key="1">
    <source>
        <dbReference type="SAM" id="MobiDB-lite"/>
    </source>
</evidence>
<protein>
    <recommendedName>
        <fullName evidence="5">ATP synthase protein I</fullName>
    </recommendedName>
</protein>
<keyword evidence="2" id="KW-1133">Transmembrane helix</keyword>
<accession>A0ABS5TU90</accession>
<feature type="transmembrane region" description="Helical" evidence="2">
    <location>
        <begin position="69"/>
        <end position="91"/>
    </location>
</feature>
<dbReference type="EMBL" id="JAHBOH010000001">
    <property type="protein sequence ID" value="MBT0992703.1"/>
    <property type="molecule type" value="Genomic_DNA"/>
</dbReference>
<comment type="caution">
    <text evidence="3">The sequence shown here is derived from an EMBL/GenBank/DDBJ whole genome shotgun (WGS) entry which is preliminary data.</text>
</comment>
<keyword evidence="4" id="KW-1185">Reference proteome</keyword>
<sequence length="176" mass="18389">MTDETPKPDPATQPGEPSGPQDATAPAPRHDTTSEQVFRTALRSMLLLLGALTVVGVPVGYLVDGTEGVWGALIGIGLALVFSGTTVVAMLRTVRSTPQVMAAVVMGTWLAKVLVVIVVLAVIKDLDFYSKPVLAAVLLVGVLGSAYLDYRAVTRAHVPYVEPAAADPSDDRPGTL</sequence>
<evidence type="ECO:0000313" key="4">
    <source>
        <dbReference type="Proteomes" id="UP000722125"/>
    </source>
</evidence>